<evidence type="ECO:0000256" key="4">
    <source>
        <dbReference type="ARBA" id="ARBA00022660"/>
    </source>
</evidence>
<keyword evidence="11" id="KW-1185">Reference proteome</keyword>
<keyword evidence="8" id="KW-0472">Membrane</keyword>
<evidence type="ECO:0000313" key="10">
    <source>
        <dbReference type="EMBL" id="PVV04184.1"/>
    </source>
</evidence>
<comment type="similarity">
    <text evidence="2">Belongs to the complex I LYR family.</text>
</comment>
<comment type="subcellular location">
    <subcellularLocation>
        <location evidence="1">Mitochondrion inner membrane</location>
        <topology evidence="1">Peripheral membrane protein</topology>
        <orientation evidence="1">Matrix side</orientation>
    </subcellularLocation>
</comment>
<accession>A0A2T9ZHX6</accession>
<evidence type="ECO:0000256" key="5">
    <source>
        <dbReference type="ARBA" id="ARBA00022792"/>
    </source>
</evidence>
<evidence type="ECO:0000256" key="2">
    <source>
        <dbReference type="ARBA" id="ARBA00009508"/>
    </source>
</evidence>
<keyword evidence="7" id="KW-0496">Mitochondrion</keyword>
<dbReference type="InterPro" id="IPR045299">
    <property type="entry name" value="Complex1_LYR_NDUFA6_LYRM6"/>
</dbReference>
<dbReference type="STRING" id="133381.A0A2T9ZHX6"/>
<keyword evidence="3" id="KW-0813">Transport</keyword>
<name>A0A2T9ZHX6_9FUNG</name>
<dbReference type="OrthoDB" id="14535at2759"/>
<keyword evidence="4" id="KW-0679">Respiratory chain</keyword>
<dbReference type="EMBL" id="MBFS01000152">
    <property type="protein sequence ID" value="PVV04184.1"/>
    <property type="molecule type" value="Genomic_DNA"/>
</dbReference>
<dbReference type="Pfam" id="PF05347">
    <property type="entry name" value="Complex1_LYR"/>
    <property type="match status" value="1"/>
</dbReference>
<evidence type="ECO:0000256" key="8">
    <source>
        <dbReference type="ARBA" id="ARBA00023136"/>
    </source>
</evidence>
<reference evidence="10 11" key="1">
    <citation type="journal article" date="2018" name="MBio">
        <title>Comparative Genomics Reveals the Core Gene Toolbox for the Fungus-Insect Symbiosis.</title>
        <authorList>
            <person name="Wang Y."/>
            <person name="Stata M."/>
            <person name="Wang W."/>
            <person name="Stajich J.E."/>
            <person name="White M.M."/>
            <person name="Moncalvo J.M."/>
        </authorList>
    </citation>
    <scope>NUCLEOTIDE SEQUENCE [LARGE SCALE GENOMIC DNA]</scope>
    <source>
        <strain evidence="10 11">SC-DP-2</strain>
    </source>
</reference>
<dbReference type="PANTHER" id="PTHR12964">
    <property type="entry name" value="NADH-UBIQUINONE OXIDOREDUCTASE B14 SUBUNIT"/>
    <property type="match status" value="1"/>
</dbReference>
<dbReference type="InterPro" id="IPR016488">
    <property type="entry name" value="NADH_Ub_cplx-1_asu_su-6"/>
</dbReference>
<dbReference type="CDD" id="cd20266">
    <property type="entry name" value="Complex1_LYR_NDUFA6_LYRM6"/>
    <property type="match status" value="1"/>
</dbReference>
<dbReference type="Proteomes" id="UP000245609">
    <property type="component" value="Unassembled WGS sequence"/>
</dbReference>
<dbReference type="InterPro" id="IPR008011">
    <property type="entry name" value="Complex1_LYR_dom"/>
</dbReference>
<gene>
    <name evidence="10" type="ORF">BB560_001327</name>
</gene>
<dbReference type="GO" id="GO:0006979">
    <property type="term" value="P:response to oxidative stress"/>
    <property type="evidence" value="ECO:0007669"/>
    <property type="project" value="TreeGrafter"/>
</dbReference>
<evidence type="ECO:0000313" key="11">
    <source>
        <dbReference type="Proteomes" id="UP000245609"/>
    </source>
</evidence>
<dbReference type="PANTHER" id="PTHR12964:SF0">
    <property type="entry name" value="NADH DEHYDROGENASE [UBIQUINONE] 1 ALPHA SUBCOMPLEX SUBUNIT 6"/>
    <property type="match status" value="1"/>
</dbReference>
<evidence type="ECO:0000256" key="1">
    <source>
        <dbReference type="ARBA" id="ARBA00004443"/>
    </source>
</evidence>
<evidence type="ECO:0000256" key="3">
    <source>
        <dbReference type="ARBA" id="ARBA00022448"/>
    </source>
</evidence>
<evidence type="ECO:0000259" key="9">
    <source>
        <dbReference type="Pfam" id="PF05347"/>
    </source>
</evidence>
<protein>
    <recommendedName>
        <fullName evidence="9">Complex 1 LYR protein domain-containing protein</fullName>
    </recommendedName>
</protein>
<dbReference type="GO" id="GO:0045271">
    <property type="term" value="C:respiratory chain complex I"/>
    <property type="evidence" value="ECO:0007669"/>
    <property type="project" value="InterPro"/>
</dbReference>
<keyword evidence="6" id="KW-0249">Electron transport</keyword>
<sequence>MPIVHSVNTVYSKTLAETRARTIHLYRTFQKAVPTIVKEYRFNYPSAELRKKIRAEFERNKAISDIGAINIALFKGETEYEEIVNCWKQINHFQNYFDEGYKPKPQITTDSNFVQRFLEGKA</sequence>
<comment type="caution">
    <text evidence="10">The sequence shown here is derived from an EMBL/GenBank/DDBJ whole genome shotgun (WGS) entry which is preliminary data.</text>
</comment>
<evidence type="ECO:0000256" key="7">
    <source>
        <dbReference type="ARBA" id="ARBA00023128"/>
    </source>
</evidence>
<dbReference type="AlphaFoldDB" id="A0A2T9ZHX6"/>
<feature type="domain" description="Complex 1 LYR protein" evidence="9">
    <location>
        <begin position="21"/>
        <end position="81"/>
    </location>
</feature>
<organism evidence="10 11">
    <name type="scientific">Smittium megazygosporum</name>
    <dbReference type="NCBI Taxonomy" id="133381"/>
    <lineage>
        <taxon>Eukaryota</taxon>
        <taxon>Fungi</taxon>
        <taxon>Fungi incertae sedis</taxon>
        <taxon>Zoopagomycota</taxon>
        <taxon>Kickxellomycotina</taxon>
        <taxon>Harpellomycetes</taxon>
        <taxon>Harpellales</taxon>
        <taxon>Legeriomycetaceae</taxon>
        <taxon>Smittium</taxon>
    </lineage>
</organism>
<dbReference type="GO" id="GO:0005743">
    <property type="term" value="C:mitochondrial inner membrane"/>
    <property type="evidence" value="ECO:0007669"/>
    <property type="project" value="UniProtKB-SubCell"/>
</dbReference>
<evidence type="ECO:0000256" key="6">
    <source>
        <dbReference type="ARBA" id="ARBA00022982"/>
    </source>
</evidence>
<keyword evidence="5" id="KW-0999">Mitochondrion inner membrane</keyword>
<proteinExistence type="inferred from homology"/>